<dbReference type="Gene3D" id="3.90.226.10">
    <property type="entry name" value="2-enoyl-CoA Hydratase, Chain A, domain 1"/>
    <property type="match status" value="3"/>
</dbReference>
<dbReference type="Pfam" id="PF01343">
    <property type="entry name" value="Peptidase_S49"/>
    <property type="match status" value="2"/>
</dbReference>
<dbReference type="EMBL" id="SRIO01000011">
    <property type="protein sequence ID" value="TFZ82217.1"/>
    <property type="molecule type" value="Genomic_DNA"/>
</dbReference>
<keyword evidence="3" id="KW-0645">Protease</keyword>
<dbReference type="PANTHER" id="PTHR33209">
    <property type="entry name" value="PROTEASE 4"/>
    <property type="match status" value="1"/>
</dbReference>
<evidence type="ECO:0000256" key="3">
    <source>
        <dbReference type="ARBA" id="ARBA00022670"/>
    </source>
</evidence>
<dbReference type="RefSeq" id="WP_135282145.1">
    <property type="nucleotide sequence ID" value="NZ_SRIO01000011.1"/>
</dbReference>
<dbReference type="NCBIfam" id="TIGR00706">
    <property type="entry name" value="SppA_dom"/>
    <property type="match status" value="1"/>
</dbReference>
<dbReference type="NCBIfam" id="TIGR00705">
    <property type="entry name" value="SppA_67K"/>
    <property type="match status" value="1"/>
</dbReference>
<evidence type="ECO:0000256" key="2">
    <source>
        <dbReference type="ARBA" id="ARBA00008683"/>
    </source>
</evidence>
<comment type="subcellular location">
    <subcellularLocation>
        <location evidence="1">Membrane</location>
    </subcellularLocation>
</comment>
<evidence type="ECO:0000259" key="8">
    <source>
        <dbReference type="Pfam" id="PF01343"/>
    </source>
</evidence>
<gene>
    <name evidence="9" type="primary">sppA</name>
    <name evidence="9" type="ORF">E4680_09395</name>
</gene>
<keyword evidence="4" id="KW-0378">Hydrolase</keyword>
<dbReference type="PIRSF" id="PIRSF001217">
    <property type="entry name" value="Protease_4_SppA"/>
    <property type="match status" value="1"/>
</dbReference>
<sequence>MNQNPSLIRRVVRRAGWIIDGLRRWLSRLMFVGFVLVVVVLLRTDLAIQVPNNAALVLKLQGVLVEQSQQDPFQKAVDEALGAPVRETRVRDLLRALNQAADDLRIKTVVLDFSHFEGGELSKLVQIADALQRFKTSGKPVYAYADQYTQSAYLLAAQASEIHMHPMGQVGIEGFSTYPFYFRDLIDKIGLDVNVFRVGEFKSAVEPFIRNDMSESAREANRVWLEDLWAVYKQAVASARSVNPDAIQSYADQLAERLVQTAGDGAQLALQEKLVDALSHRDEFIGRVRRTADPDEFDGFKSIDQNAYLLAVGEQPPSHRGKPTVAILVASGAIVEGDAAPGTVSGDAFADQIRQARLDDAVKAVVVRIDSPGGSAFASEVIRRELDLTRQSGKPVVVSMGSVAASGGYWIATAADRILASPATLTGSIGVFGILPTYQDTLAKLGVHVDGVGTTALAGALRADRKLNPAVGQAIQAMVERTYQDFLLRVADARDLPVETVATLAEGRVWSGSDAVRLQLVDGFGEIDEAVTAAAELANLAGQYQTRYLEPDLTLSEYILGRMQGVSVLTRGLVAVLPPELGPIVQGWLKTAGQQAGRAQSGIYAFCLCGRPGYN</sequence>
<feature type="active site" description="Nucleophile" evidence="7">
    <location>
        <position position="406"/>
    </location>
</feature>
<keyword evidence="5" id="KW-0720">Serine protease</keyword>
<evidence type="ECO:0000256" key="7">
    <source>
        <dbReference type="PIRSR" id="PIRSR001217-1"/>
    </source>
</evidence>
<evidence type="ECO:0000256" key="5">
    <source>
        <dbReference type="ARBA" id="ARBA00022825"/>
    </source>
</evidence>
<dbReference type="GO" id="GO:0008236">
    <property type="term" value="F:serine-type peptidase activity"/>
    <property type="evidence" value="ECO:0007669"/>
    <property type="project" value="UniProtKB-KW"/>
</dbReference>
<dbReference type="CDD" id="cd07018">
    <property type="entry name" value="S49_SppA_67K_type"/>
    <property type="match status" value="1"/>
</dbReference>
<keyword evidence="10" id="KW-1185">Reference proteome</keyword>
<organism evidence="9 10">
    <name type="scientific">Candidatus Macondimonas diazotrophica</name>
    <dbReference type="NCBI Taxonomy" id="2305248"/>
    <lineage>
        <taxon>Bacteria</taxon>
        <taxon>Pseudomonadati</taxon>
        <taxon>Pseudomonadota</taxon>
        <taxon>Gammaproteobacteria</taxon>
        <taxon>Chromatiales</taxon>
        <taxon>Ectothiorhodospiraceae</taxon>
        <taxon>Candidatus Macondimonas</taxon>
    </lineage>
</organism>
<proteinExistence type="inferred from homology"/>
<dbReference type="OrthoDB" id="9764363at2"/>
<dbReference type="CDD" id="cd07023">
    <property type="entry name" value="S49_Sppa_N_C"/>
    <property type="match status" value="1"/>
</dbReference>
<dbReference type="Proteomes" id="UP000297890">
    <property type="component" value="Unassembled WGS sequence"/>
</dbReference>
<accession>A0A4Z0F8U7</accession>
<dbReference type="AlphaFoldDB" id="A0A4Z0F8U7"/>
<reference evidence="9 10" key="1">
    <citation type="journal article" date="2019" name="ISME J.">
        <title>Candidatus Macondimonas diazotrophica, a novel gammaproteobacterial genus dominating crude-oil-contaminated coastal sediments.</title>
        <authorList>
            <person name="Karthikeyan S."/>
            <person name="Konstantinidis K."/>
        </authorList>
    </citation>
    <scope>NUCLEOTIDE SEQUENCE [LARGE SCALE GENOMIC DNA]</scope>
    <source>
        <strain evidence="9 10">KTK01</strain>
    </source>
</reference>
<dbReference type="SUPFAM" id="SSF52096">
    <property type="entry name" value="ClpP/crotonase"/>
    <property type="match status" value="2"/>
</dbReference>
<dbReference type="InterPro" id="IPR004635">
    <property type="entry name" value="Pept_S49_SppA"/>
</dbReference>
<evidence type="ECO:0000256" key="6">
    <source>
        <dbReference type="ARBA" id="ARBA00023136"/>
    </source>
</evidence>
<evidence type="ECO:0000256" key="4">
    <source>
        <dbReference type="ARBA" id="ARBA00022801"/>
    </source>
</evidence>
<dbReference type="InterPro" id="IPR002142">
    <property type="entry name" value="Peptidase_S49"/>
</dbReference>
<dbReference type="InterPro" id="IPR004634">
    <property type="entry name" value="Pept_S49_pIV"/>
</dbReference>
<dbReference type="PANTHER" id="PTHR33209:SF1">
    <property type="entry name" value="PEPTIDASE S49 DOMAIN-CONTAINING PROTEIN"/>
    <property type="match status" value="1"/>
</dbReference>
<protein>
    <submittedName>
        <fullName evidence="9">Signal peptide peptidase SppA</fullName>
    </submittedName>
</protein>
<name>A0A4Z0F8U7_9GAMM</name>
<dbReference type="InterPro" id="IPR047217">
    <property type="entry name" value="S49_SppA_67K_type_N"/>
</dbReference>
<evidence type="ECO:0000256" key="1">
    <source>
        <dbReference type="ARBA" id="ARBA00004370"/>
    </source>
</evidence>
<dbReference type="GO" id="GO:0016020">
    <property type="term" value="C:membrane"/>
    <property type="evidence" value="ECO:0007669"/>
    <property type="project" value="UniProtKB-SubCell"/>
</dbReference>
<feature type="active site" description="Proton donor/acceptor" evidence="7">
    <location>
        <position position="202"/>
    </location>
</feature>
<comment type="similarity">
    <text evidence="2">Belongs to the peptidase S49 family.</text>
</comment>
<keyword evidence="6" id="KW-0472">Membrane</keyword>
<evidence type="ECO:0000313" key="9">
    <source>
        <dbReference type="EMBL" id="TFZ82217.1"/>
    </source>
</evidence>
<evidence type="ECO:0000313" key="10">
    <source>
        <dbReference type="Proteomes" id="UP000297890"/>
    </source>
</evidence>
<dbReference type="InterPro" id="IPR029045">
    <property type="entry name" value="ClpP/crotonase-like_dom_sf"/>
</dbReference>
<dbReference type="GO" id="GO:0006465">
    <property type="term" value="P:signal peptide processing"/>
    <property type="evidence" value="ECO:0007669"/>
    <property type="project" value="InterPro"/>
</dbReference>
<feature type="domain" description="Peptidase S49" evidence="8">
    <location>
        <begin position="134"/>
        <end position="290"/>
    </location>
</feature>
<feature type="domain" description="Peptidase S49" evidence="8">
    <location>
        <begin position="390"/>
        <end position="540"/>
    </location>
</feature>
<comment type="caution">
    <text evidence="9">The sequence shown here is derived from an EMBL/GenBank/DDBJ whole genome shotgun (WGS) entry which is preliminary data.</text>
</comment>
<dbReference type="Gene3D" id="6.20.330.10">
    <property type="match status" value="1"/>
</dbReference>
<dbReference type="InterPro" id="IPR047272">
    <property type="entry name" value="S49_SppA_C"/>
</dbReference>